<dbReference type="InterPro" id="IPR036322">
    <property type="entry name" value="WD40_repeat_dom_sf"/>
</dbReference>
<name>A0A6G1ECN1_9ORYZ</name>
<dbReference type="Gene3D" id="2.130.10.10">
    <property type="entry name" value="YVTN repeat-like/Quinoprotein amine dehydrogenase"/>
    <property type="match status" value="3"/>
</dbReference>
<dbReference type="PANTHER" id="PTHR22844">
    <property type="entry name" value="F-BOX AND WD40 DOMAIN PROTEIN"/>
    <property type="match status" value="1"/>
</dbReference>
<evidence type="ECO:0000256" key="3">
    <source>
        <dbReference type="PROSITE-ProRule" id="PRU00221"/>
    </source>
</evidence>
<dbReference type="Proteomes" id="UP000479710">
    <property type="component" value="Unassembled WGS sequence"/>
</dbReference>
<proteinExistence type="predicted"/>
<feature type="region of interest" description="Disordered" evidence="4">
    <location>
        <begin position="519"/>
        <end position="543"/>
    </location>
</feature>
<dbReference type="PROSITE" id="PS50082">
    <property type="entry name" value="WD_REPEATS_2"/>
    <property type="match status" value="5"/>
</dbReference>
<dbReference type="InterPro" id="IPR001680">
    <property type="entry name" value="WD40_rpt"/>
</dbReference>
<dbReference type="OrthoDB" id="674604at2759"/>
<feature type="repeat" description="WD" evidence="3">
    <location>
        <begin position="480"/>
        <end position="527"/>
    </location>
</feature>
<feature type="region of interest" description="Disordered" evidence="4">
    <location>
        <begin position="116"/>
        <end position="170"/>
    </location>
</feature>
<keyword evidence="5" id="KW-0472">Membrane</keyword>
<evidence type="ECO:0000256" key="1">
    <source>
        <dbReference type="ARBA" id="ARBA00022574"/>
    </source>
</evidence>
<evidence type="ECO:0000313" key="6">
    <source>
        <dbReference type="EMBL" id="KAF0922550.1"/>
    </source>
</evidence>
<sequence length="573" mass="60979">MPDSATCRGVLPPTASIPTLPPHYGYIYLRVSSSSASNSILASDAPCLLLLSFGLAFLATQVILPTTIAALKDLGPRPTKIATPPAMGSLSHRPKLIHLLRAEQAAAEASSSAVSFSPKSFSSSSASDDDGYSTSSWQTTDGGGYASAASSPSRYSASTPPKSPWAHLPGLGGAGAGAGATSTGLIASLVKEDGHVYSLAAAGDVLYTGTESENVRVWRDRSELAGFRTGSGLAIVVADDGRIFTGHQDGKIRVWRADADDPAVHRRVGSLPRLADYIRSSVNPSSYVETRRRGRRREVWLRHSDAVSCLSLDESAGLLYSGSWDRNFKVWRVSDSKCLESVPAHDDAVNTVSAAGFDSVVFTGSADGTVKVWRREDAAANGGEATRHVLETVLRKDESAVTAIAVSAEDRVVYVGSSDGVVTYWHWINGEARYAGALKGHKMAVMCLAVAGNVVVSGSADQTLCVWRRDDAEHSRLAVLTGHTGPVKCVAMDEEESDGERRFVVYSGSLDGSVKVWRLNDNEPTNSPAAEERPVAETPPRPTPHVRIFEVKVKRMVASGDLIGDMIWAVDVE</sequence>
<accession>A0A6G1ECN1</accession>
<evidence type="ECO:0000313" key="7">
    <source>
        <dbReference type="Proteomes" id="UP000479710"/>
    </source>
</evidence>
<dbReference type="Pfam" id="PF00400">
    <property type="entry name" value="WD40"/>
    <property type="match status" value="5"/>
</dbReference>
<feature type="repeat" description="WD" evidence="3">
    <location>
        <begin position="438"/>
        <end position="477"/>
    </location>
</feature>
<keyword evidence="2" id="KW-0677">Repeat</keyword>
<dbReference type="PROSITE" id="PS50294">
    <property type="entry name" value="WD_REPEATS_REGION"/>
    <property type="match status" value="2"/>
</dbReference>
<feature type="repeat" description="WD" evidence="3">
    <location>
        <begin position="394"/>
        <end position="435"/>
    </location>
</feature>
<dbReference type="AlphaFoldDB" id="A0A6G1ECN1"/>
<feature type="transmembrane region" description="Helical" evidence="5">
    <location>
        <begin position="48"/>
        <end position="71"/>
    </location>
</feature>
<dbReference type="SMART" id="SM00320">
    <property type="entry name" value="WD40"/>
    <property type="match status" value="7"/>
</dbReference>
<comment type="caution">
    <text evidence="6">The sequence shown here is derived from an EMBL/GenBank/DDBJ whole genome shotgun (WGS) entry which is preliminary data.</text>
</comment>
<dbReference type="PANTHER" id="PTHR22844:SF355">
    <property type="entry name" value="OS03G0625300 PROTEIN"/>
    <property type="match status" value="1"/>
</dbReference>
<evidence type="ECO:0000256" key="5">
    <source>
        <dbReference type="SAM" id="Phobius"/>
    </source>
</evidence>
<keyword evidence="5" id="KW-0812">Transmembrane</keyword>
<feature type="repeat" description="WD" evidence="3">
    <location>
        <begin position="300"/>
        <end position="341"/>
    </location>
</feature>
<feature type="compositionally biased region" description="Low complexity" evidence="4">
    <location>
        <begin position="116"/>
        <end position="136"/>
    </location>
</feature>
<dbReference type="InterPro" id="IPR020472">
    <property type="entry name" value="WD40_PAC1"/>
</dbReference>
<dbReference type="FunFam" id="2.130.10.10:FF:000775">
    <property type="entry name" value="BnaA09g28200D protein"/>
    <property type="match status" value="1"/>
</dbReference>
<dbReference type="InterPro" id="IPR015943">
    <property type="entry name" value="WD40/YVTN_repeat-like_dom_sf"/>
</dbReference>
<keyword evidence="1 3" id="KW-0853">WD repeat</keyword>
<dbReference type="SUPFAM" id="SSF50978">
    <property type="entry name" value="WD40 repeat-like"/>
    <property type="match status" value="1"/>
</dbReference>
<dbReference type="PRINTS" id="PR00320">
    <property type="entry name" value="GPROTEINBRPT"/>
</dbReference>
<keyword evidence="7" id="KW-1185">Reference proteome</keyword>
<organism evidence="6 7">
    <name type="scientific">Oryza meyeriana var. granulata</name>
    <dbReference type="NCBI Taxonomy" id="110450"/>
    <lineage>
        <taxon>Eukaryota</taxon>
        <taxon>Viridiplantae</taxon>
        <taxon>Streptophyta</taxon>
        <taxon>Embryophyta</taxon>
        <taxon>Tracheophyta</taxon>
        <taxon>Spermatophyta</taxon>
        <taxon>Magnoliopsida</taxon>
        <taxon>Liliopsida</taxon>
        <taxon>Poales</taxon>
        <taxon>Poaceae</taxon>
        <taxon>BOP clade</taxon>
        <taxon>Oryzoideae</taxon>
        <taxon>Oryzeae</taxon>
        <taxon>Oryzinae</taxon>
        <taxon>Oryza</taxon>
        <taxon>Oryza meyeriana</taxon>
    </lineage>
</organism>
<gene>
    <name evidence="6" type="ORF">E2562_038020</name>
</gene>
<reference evidence="6 7" key="1">
    <citation type="submission" date="2019-11" db="EMBL/GenBank/DDBJ databases">
        <title>Whole genome sequence of Oryza granulata.</title>
        <authorList>
            <person name="Li W."/>
        </authorList>
    </citation>
    <scope>NUCLEOTIDE SEQUENCE [LARGE SCALE GENOMIC DNA]</scope>
    <source>
        <strain evidence="7">cv. Menghai</strain>
        <tissue evidence="6">Leaf</tissue>
    </source>
</reference>
<feature type="compositionally biased region" description="Low complexity" evidence="4">
    <location>
        <begin position="146"/>
        <end position="158"/>
    </location>
</feature>
<evidence type="ECO:0000256" key="2">
    <source>
        <dbReference type="ARBA" id="ARBA00022737"/>
    </source>
</evidence>
<dbReference type="InterPro" id="IPR045182">
    <property type="entry name" value="JINGUBANG-like"/>
</dbReference>
<keyword evidence="5" id="KW-1133">Transmembrane helix</keyword>
<dbReference type="EMBL" id="SPHZ02000004">
    <property type="protein sequence ID" value="KAF0922550.1"/>
    <property type="molecule type" value="Genomic_DNA"/>
</dbReference>
<dbReference type="CDD" id="cd00200">
    <property type="entry name" value="WD40"/>
    <property type="match status" value="1"/>
</dbReference>
<evidence type="ECO:0000256" key="4">
    <source>
        <dbReference type="SAM" id="MobiDB-lite"/>
    </source>
</evidence>
<feature type="repeat" description="WD" evidence="3">
    <location>
        <begin position="342"/>
        <end position="373"/>
    </location>
</feature>
<protein>
    <submittedName>
        <fullName evidence="6">Uncharacterized protein</fullName>
    </submittedName>
</protein>